<gene>
    <name evidence="1" type="ORF">BGL_2c09720</name>
</gene>
<sequence length="350" mass="37311">MDYCAFHSGNAEAFLDSRNLSFASLESVAKLQYDDVKCTLVTSSPVHGVANAASDIDLICITAADDDRGAMASQIHHDGQHLETVAFATGDVETAMRALAGYRAAGPLDTLLAYRRWDATQAVSRKYLERIVSGVATDRGVPYLGWHTALGGMWAVAAFDAFRQSAGFALLALRCGETRGAGAYAANALLHLMNAMLSRRGWTVSNKKWTRLRWRRASGSLLAGDDAAAIEAIDALWRDTLPACTAGLTEADAARLVALVELADADFGFEEAYATLRPKLRQPERAPFLPGSHVVLRQDGRAALLPGVETPASLTAQARDLAAVSPELARHLLAGARAGVIGFSLTDSLS</sequence>
<organism evidence="1 2">
    <name type="scientific">Burkholderia plantarii</name>
    <dbReference type="NCBI Taxonomy" id="41899"/>
    <lineage>
        <taxon>Bacteria</taxon>
        <taxon>Pseudomonadati</taxon>
        <taxon>Pseudomonadota</taxon>
        <taxon>Betaproteobacteria</taxon>
        <taxon>Burkholderiales</taxon>
        <taxon>Burkholderiaceae</taxon>
        <taxon>Burkholderia</taxon>
    </lineage>
</organism>
<dbReference type="InterPro" id="IPR046043">
    <property type="entry name" value="DUF6001"/>
</dbReference>
<dbReference type="HOGENOM" id="CLU_068003_0_0_4"/>
<evidence type="ECO:0000313" key="2">
    <source>
        <dbReference type="Proteomes" id="UP000031838"/>
    </source>
</evidence>
<evidence type="ECO:0000313" key="1">
    <source>
        <dbReference type="EMBL" id="AJK49050.1"/>
    </source>
</evidence>
<dbReference type="Pfam" id="PF19464">
    <property type="entry name" value="DUF6001"/>
    <property type="match status" value="1"/>
</dbReference>
<dbReference type="AlphaFoldDB" id="A0A0B6S6X8"/>
<reference evidence="1 2" key="2">
    <citation type="journal article" date="2016" name="Appl. Microbiol. Biotechnol.">
        <title>Mutations improving production and secretion of extracellular lipase by Burkholderia glumae PG1.</title>
        <authorList>
            <person name="Knapp A."/>
            <person name="Voget S."/>
            <person name="Gao R."/>
            <person name="Zaburannyi N."/>
            <person name="Krysciak D."/>
            <person name="Breuer M."/>
            <person name="Hauer B."/>
            <person name="Streit W.R."/>
            <person name="Muller R."/>
            <person name="Daniel R."/>
            <person name="Jaeger K.E."/>
        </authorList>
    </citation>
    <scope>NUCLEOTIDE SEQUENCE [LARGE SCALE GENOMIC DNA]</scope>
    <source>
        <strain evidence="1 2">PG1</strain>
    </source>
</reference>
<name>A0A0B6S6X8_BURPL</name>
<proteinExistence type="predicted"/>
<reference evidence="2" key="1">
    <citation type="submission" date="2011-03" db="EMBL/GenBank/DDBJ databases">
        <authorList>
            <person name="Voget S."/>
            <person name="Streit W.R."/>
            <person name="Jaeger K.E."/>
            <person name="Daniel R."/>
        </authorList>
    </citation>
    <scope>NUCLEOTIDE SEQUENCE [LARGE SCALE GENOMIC DNA]</scope>
    <source>
        <strain evidence="2">PG1</strain>
    </source>
</reference>
<dbReference type="EMBL" id="CP002581">
    <property type="protein sequence ID" value="AJK49050.1"/>
    <property type="molecule type" value="Genomic_DNA"/>
</dbReference>
<accession>A0A0B6S6X8</accession>
<keyword evidence="2" id="KW-1185">Reference proteome</keyword>
<protein>
    <submittedName>
        <fullName evidence="1">Uncharacterized protein</fullName>
    </submittedName>
</protein>
<dbReference type="RefSeq" id="WP_042627581.1">
    <property type="nucleotide sequence ID" value="NZ_CP002581.1"/>
</dbReference>
<dbReference type="KEGG" id="bgp:BGL_2c09720"/>
<dbReference type="Proteomes" id="UP000031838">
    <property type="component" value="Chromosome 2"/>
</dbReference>